<dbReference type="AlphaFoldDB" id="A0A1I7WEH1"/>
<proteinExistence type="predicted"/>
<feature type="signal peptide" evidence="1">
    <location>
        <begin position="1"/>
        <end position="17"/>
    </location>
</feature>
<keyword evidence="1" id="KW-0732">Signal</keyword>
<protein>
    <submittedName>
        <fullName evidence="3">Uncharacterized protein</fullName>
    </submittedName>
</protein>
<evidence type="ECO:0000256" key="1">
    <source>
        <dbReference type="SAM" id="SignalP"/>
    </source>
</evidence>
<organism evidence="2 3">
    <name type="scientific">Heterorhabditis bacteriophora</name>
    <name type="common">Entomopathogenic nematode worm</name>
    <dbReference type="NCBI Taxonomy" id="37862"/>
    <lineage>
        <taxon>Eukaryota</taxon>
        <taxon>Metazoa</taxon>
        <taxon>Ecdysozoa</taxon>
        <taxon>Nematoda</taxon>
        <taxon>Chromadorea</taxon>
        <taxon>Rhabditida</taxon>
        <taxon>Rhabditina</taxon>
        <taxon>Rhabditomorpha</taxon>
        <taxon>Strongyloidea</taxon>
        <taxon>Heterorhabditidae</taxon>
        <taxon>Heterorhabditis</taxon>
    </lineage>
</organism>
<dbReference type="Proteomes" id="UP000095283">
    <property type="component" value="Unplaced"/>
</dbReference>
<name>A0A1I7WEH1_HETBA</name>
<dbReference type="WBParaSite" id="Hba_03352">
    <property type="protein sequence ID" value="Hba_03352"/>
    <property type="gene ID" value="Hba_03352"/>
</dbReference>
<keyword evidence="2" id="KW-1185">Reference proteome</keyword>
<accession>A0A1I7WEH1</accession>
<evidence type="ECO:0000313" key="2">
    <source>
        <dbReference type="Proteomes" id="UP000095283"/>
    </source>
</evidence>
<reference evidence="3" key="1">
    <citation type="submission" date="2016-11" db="UniProtKB">
        <authorList>
            <consortium name="WormBaseParasite"/>
        </authorList>
    </citation>
    <scope>IDENTIFICATION</scope>
</reference>
<sequence>MLLTIVLLVFSPHGVLTPINSCHRNYSRSEFWKWAQYDSILRIFIFKS</sequence>
<evidence type="ECO:0000313" key="3">
    <source>
        <dbReference type="WBParaSite" id="Hba_03352"/>
    </source>
</evidence>
<feature type="chain" id="PRO_5009310597" evidence="1">
    <location>
        <begin position="18"/>
        <end position="48"/>
    </location>
</feature>